<dbReference type="PROSITE" id="PS01124">
    <property type="entry name" value="HTH_ARAC_FAMILY_2"/>
    <property type="match status" value="1"/>
</dbReference>
<dbReference type="Pfam" id="PF00072">
    <property type="entry name" value="Response_reg"/>
    <property type="match status" value="1"/>
</dbReference>
<dbReference type="RefSeq" id="WP_116063955.1">
    <property type="nucleotide sequence ID" value="NZ_QRDZ01000028.1"/>
</dbReference>
<dbReference type="Gene3D" id="1.10.10.60">
    <property type="entry name" value="Homeodomain-like"/>
    <property type="match status" value="2"/>
</dbReference>
<dbReference type="SUPFAM" id="SSF52172">
    <property type="entry name" value="CheY-like"/>
    <property type="match status" value="1"/>
</dbReference>
<keyword evidence="8" id="KW-1185">Reference proteome</keyword>
<sequence length="557" mass="62604">MYRILLVDDERHVLDWISELLGELDGHELDVYKAETVTEALAWLNRCRVDIVVSDIAMPGMTGLELHGKIRERWPECKVIFLTGYTDFEFAYQAVKNEAVGYILKTEDDDVIVETVRKAIVQIEESERKERLVRQAEERVKAAIPMLRNEGLAALLRGEPGTFEDREAMFRDLEIALDPGKPVMAAVSRLDERRQEGGDGTQTSRVSALRLAVACVCDTLEGRNAKLAHATVDGDLVWLVQFDSGAGLEEPVSSKLLMETLDEAHTVCRESLGQSLSTVMAEGGVSWAELALRYPKLQQGLVRQMLYASGFIMLEGGLADRGRETSGEGISVANVAIERNRWDALRADLEKGNRERFMRGLEEIEQLTRRGQLSLQDSAGLEAFGHLSLLLLSAMNRWEMRELSSDASLVGKLASAERHSSLQEAFAFVREKADAIFDRLGEKREHGEYKVIEYVREYISQHLHKGISLVELAEAVYFNPSYLSRLFKEATGRSVTAYLADLRLERAVAMLRENCKIGDIAAAVGIDSPAYFSRFFKKMTGRTPQEYREEFILGNRS</sequence>
<evidence type="ECO:0000256" key="3">
    <source>
        <dbReference type="ARBA" id="ARBA00023163"/>
    </source>
</evidence>
<feature type="domain" description="HTH araC/xylS-type" evidence="5">
    <location>
        <begin position="453"/>
        <end position="550"/>
    </location>
</feature>
<keyword evidence="4" id="KW-0597">Phosphoprotein</keyword>
<comment type="caution">
    <text evidence="7">The sequence shown here is derived from an EMBL/GenBank/DDBJ whole genome shotgun (WGS) entry which is preliminary data.</text>
</comment>
<dbReference type="PANTHER" id="PTHR43280:SF2">
    <property type="entry name" value="HTH-TYPE TRANSCRIPTIONAL REGULATOR EXSA"/>
    <property type="match status" value="1"/>
</dbReference>
<dbReference type="CDD" id="cd17536">
    <property type="entry name" value="REC_YesN-like"/>
    <property type="match status" value="1"/>
</dbReference>
<keyword evidence="1" id="KW-0805">Transcription regulation</keyword>
<proteinExistence type="predicted"/>
<dbReference type="PROSITE" id="PS00041">
    <property type="entry name" value="HTH_ARAC_FAMILY_1"/>
    <property type="match status" value="1"/>
</dbReference>
<evidence type="ECO:0000313" key="7">
    <source>
        <dbReference type="EMBL" id="RED61926.1"/>
    </source>
</evidence>
<feature type="modified residue" description="4-aspartylphosphate" evidence="4">
    <location>
        <position position="55"/>
    </location>
</feature>
<reference evidence="7 8" key="1">
    <citation type="submission" date="2018-07" db="EMBL/GenBank/DDBJ databases">
        <title>Genomic Encyclopedia of Type Strains, Phase III (KMG-III): the genomes of soil and plant-associated and newly described type strains.</title>
        <authorList>
            <person name="Whitman W."/>
        </authorList>
    </citation>
    <scope>NUCLEOTIDE SEQUENCE [LARGE SCALE GENOMIC DNA]</scope>
    <source>
        <strain evidence="7 8">CECT 7287</strain>
    </source>
</reference>
<feature type="domain" description="Response regulatory" evidence="6">
    <location>
        <begin position="3"/>
        <end position="120"/>
    </location>
</feature>
<dbReference type="Gene3D" id="3.40.50.2300">
    <property type="match status" value="1"/>
</dbReference>
<name>A0A3D9ILE7_9BACL</name>
<dbReference type="SUPFAM" id="SSF46689">
    <property type="entry name" value="Homeodomain-like"/>
    <property type="match status" value="2"/>
</dbReference>
<organism evidence="7 8">
    <name type="scientific">Cohnella phaseoli</name>
    <dbReference type="NCBI Taxonomy" id="456490"/>
    <lineage>
        <taxon>Bacteria</taxon>
        <taxon>Bacillati</taxon>
        <taxon>Bacillota</taxon>
        <taxon>Bacilli</taxon>
        <taxon>Bacillales</taxon>
        <taxon>Paenibacillaceae</taxon>
        <taxon>Cohnella</taxon>
    </lineage>
</organism>
<dbReference type="PANTHER" id="PTHR43280">
    <property type="entry name" value="ARAC-FAMILY TRANSCRIPTIONAL REGULATOR"/>
    <property type="match status" value="1"/>
</dbReference>
<dbReference type="AlphaFoldDB" id="A0A3D9ILE7"/>
<evidence type="ECO:0000259" key="5">
    <source>
        <dbReference type="PROSITE" id="PS01124"/>
    </source>
</evidence>
<evidence type="ECO:0000313" key="8">
    <source>
        <dbReference type="Proteomes" id="UP000256977"/>
    </source>
</evidence>
<dbReference type="Pfam" id="PF12833">
    <property type="entry name" value="HTH_18"/>
    <property type="match status" value="1"/>
</dbReference>
<gene>
    <name evidence="7" type="ORF">DFP98_12835</name>
</gene>
<keyword evidence="2" id="KW-0238">DNA-binding</keyword>
<evidence type="ECO:0000256" key="1">
    <source>
        <dbReference type="ARBA" id="ARBA00023015"/>
    </source>
</evidence>
<dbReference type="InterPro" id="IPR009057">
    <property type="entry name" value="Homeodomain-like_sf"/>
</dbReference>
<dbReference type="GO" id="GO:0043565">
    <property type="term" value="F:sequence-specific DNA binding"/>
    <property type="evidence" value="ECO:0007669"/>
    <property type="project" value="InterPro"/>
</dbReference>
<evidence type="ECO:0000256" key="2">
    <source>
        <dbReference type="ARBA" id="ARBA00023125"/>
    </source>
</evidence>
<dbReference type="InterPro" id="IPR001789">
    <property type="entry name" value="Sig_transdc_resp-reg_receiver"/>
</dbReference>
<dbReference type="InterPro" id="IPR011006">
    <property type="entry name" value="CheY-like_superfamily"/>
</dbReference>
<dbReference type="PRINTS" id="PR00032">
    <property type="entry name" value="HTHARAC"/>
</dbReference>
<accession>A0A3D9ILE7</accession>
<dbReference type="InterPro" id="IPR018062">
    <property type="entry name" value="HTH_AraC-typ_CS"/>
</dbReference>
<dbReference type="GO" id="GO:0000160">
    <property type="term" value="P:phosphorelay signal transduction system"/>
    <property type="evidence" value="ECO:0007669"/>
    <property type="project" value="InterPro"/>
</dbReference>
<keyword evidence="3" id="KW-0804">Transcription</keyword>
<dbReference type="PROSITE" id="PS50110">
    <property type="entry name" value="RESPONSE_REGULATORY"/>
    <property type="match status" value="1"/>
</dbReference>
<evidence type="ECO:0000256" key="4">
    <source>
        <dbReference type="PROSITE-ProRule" id="PRU00169"/>
    </source>
</evidence>
<dbReference type="InterPro" id="IPR020449">
    <property type="entry name" value="Tscrpt_reg_AraC-type_HTH"/>
</dbReference>
<evidence type="ECO:0000259" key="6">
    <source>
        <dbReference type="PROSITE" id="PS50110"/>
    </source>
</evidence>
<dbReference type="Proteomes" id="UP000256977">
    <property type="component" value="Unassembled WGS sequence"/>
</dbReference>
<protein>
    <submittedName>
        <fullName evidence="7">Two-component system response regulator YesN</fullName>
    </submittedName>
</protein>
<dbReference type="OrthoDB" id="9794370at2"/>
<dbReference type="EMBL" id="QRDZ01000028">
    <property type="protein sequence ID" value="RED61926.1"/>
    <property type="molecule type" value="Genomic_DNA"/>
</dbReference>
<dbReference type="InterPro" id="IPR018060">
    <property type="entry name" value="HTH_AraC"/>
</dbReference>
<dbReference type="SMART" id="SM00448">
    <property type="entry name" value="REC"/>
    <property type="match status" value="1"/>
</dbReference>
<dbReference type="SMART" id="SM00342">
    <property type="entry name" value="HTH_ARAC"/>
    <property type="match status" value="1"/>
</dbReference>
<dbReference type="GO" id="GO:0003700">
    <property type="term" value="F:DNA-binding transcription factor activity"/>
    <property type="evidence" value="ECO:0007669"/>
    <property type="project" value="InterPro"/>
</dbReference>